<dbReference type="EMBL" id="MDYM01000003">
    <property type="protein sequence ID" value="OQD67979.1"/>
    <property type="molecule type" value="Genomic_DNA"/>
</dbReference>
<evidence type="ECO:0000313" key="1">
    <source>
        <dbReference type="EMBL" id="OQD67979.1"/>
    </source>
</evidence>
<comment type="caution">
    <text evidence="1">The sequence shown here is derived from an EMBL/GenBank/DDBJ whole genome shotgun (WGS) entry which is preliminary data.</text>
</comment>
<keyword evidence="2" id="KW-1185">Reference proteome</keyword>
<protein>
    <submittedName>
        <fullName evidence="1">Uncharacterized protein</fullName>
    </submittedName>
</protein>
<name>A0A1V6NTQ3_PENPO</name>
<accession>A0A1V6NTQ3</accession>
<reference evidence="2" key="1">
    <citation type="journal article" date="2017" name="Nat. Microbiol.">
        <title>Global analysis of biosynthetic gene clusters reveals vast potential of secondary metabolite production in Penicillium species.</title>
        <authorList>
            <person name="Nielsen J.C."/>
            <person name="Grijseels S."/>
            <person name="Prigent S."/>
            <person name="Ji B."/>
            <person name="Dainat J."/>
            <person name="Nielsen K.F."/>
            <person name="Frisvad J.C."/>
            <person name="Workman M."/>
            <person name="Nielsen J."/>
        </authorList>
    </citation>
    <scope>NUCLEOTIDE SEQUENCE [LARGE SCALE GENOMIC DNA]</scope>
    <source>
        <strain evidence="2">IBT 4502</strain>
    </source>
</reference>
<organism evidence="1 2">
    <name type="scientific">Penicillium polonicum</name>
    <dbReference type="NCBI Taxonomy" id="60169"/>
    <lineage>
        <taxon>Eukaryota</taxon>
        <taxon>Fungi</taxon>
        <taxon>Dikarya</taxon>
        <taxon>Ascomycota</taxon>
        <taxon>Pezizomycotina</taxon>
        <taxon>Eurotiomycetes</taxon>
        <taxon>Eurotiomycetidae</taxon>
        <taxon>Eurotiales</taxon>
        <taxon>Aspergillaceae</taxon>
        <taxon>Penicillium</taxon>
    </lineage>
</organism>
<evidence type="ECO:0000313" key="2">
    <source>
        <dbReference type="Proteomes" id="UP000191408"/>
    </source>
</evidence>
<dbReference type="AlphaFoldDB" id="A0A1V6NTQ3"/>
<dbReference type="Proteomes" id="UP000191408">
    <property type="component" value="Unassembled WGS sequence"/>
</dbReference>
<gene>
    <name evidence="1" type="ORF">PENPOL_c003G01796</name>
</gene>
<proteinExistence type="predicted"/>
<dbReference type="OrthoDB" id="264917at2759"/>
<sequence length="85" mass="9542">MSSHVQNYRYPCFEDSRGIVSICPCLLSPMMFDSGMPDDYYVAKTERIDDILLAEERLGSIETSTDSVNAVPEVEDSIDAIVFEI</sequence>